<dbReference type="GO" id="GO:0050776">
    <property type="term" value="P:regulation of immune response"/>
    <property type="evidence" value="ECO:0007669"/>
    <property type="project" value="TreeGrafter"/>
</dbReference>
<evidence type="ECO:0000256" key="1">
    <source>
        <dbReference type="ARBA" id="ARBA00022553"/>
    </source>
</evidence>
<keyword evidence="1" id="KW-0597">Phosphoprotein</keyword>
<organism evidence="3">
    <name type="scientific">Paramoeba aestuarina</name>
    <dbReference type="NCBI Taxonomy" id="180227"/>
    <lineage>
        <taxon>Eukaryota</taxon>
        <taxon>Amoebozoa</taxon>
        <taxon>Discosea</taxon>
        <taxon>Flabellinia</taxon>
        <taxon>Dactylopodida</taxon>
        <taxon>Paramoebidae</taxon>
        <taxon>Paramoeba</taxon>
    </lineage>
</organism>
<evidence type="ECO:0000259" key="2">
    <source>
        <dbReference type="SMART" id="SM00128"/>
    </source>
</evidence>
<gene>
    <name evidence="3" type="ORF">NAES01612_LOCUS853</name>
</gene>
<dbReference type="GO" id="GO:0016791">
    <property type="term" value="F:phosphatase activity"/>
    <property type="evidence" value="ECO:0007669"/>
    <property type="project" value="InterPro"/>
</dbReference>
<reference evidence="3" key="1">
    <citation type="submission" date="2021-01" db="EMBL/GenBank/DDBJ databases">
        <authorList>
            <person name="Corre E."/>
            <person name="Pelletier E."/>
            <person name="Niang G."/>
            <person name="Scheremetjew M."/>
            <person name="Finn R."/>
            <person name="Kale V."/>
            <person name="Holt S."/>
            <person name="Cochrane G."/>
            <person name="Meng A."/>
            <person name="Brown T."/>
            <person name="Cohen L."/>
        </authorList>
    </citation>
    <scope>NUCLEOTIDE SEQUENCE</scope>
    <source>
        <strain evidence="3">SoJaBio B1-5/56/2</strain>
    </source>
</reference>
<dbReference type="AlphaFoldDB" id="A0A7S4JKZ5"/>
<dbReference type="PANTHER" id="PTHR46051:SF1">
    <property type="entry name" value="INOSITOL POLYPHOSPHATE-RELATED PHOSPHATASE DOMAIN-CONTAINING PROTEIN"/>
    <property type="match status" value="1"/>
</dbReference>
<accession>A0A7S4JKZ5</accession>
<dbReference type="InterPro" id="IPR036691">
    <property type="entry name" value="Endo/exonu/phosph_ase_sf"/>
</dbReference>
<dbReference type="SMART" id="SM00128">
    <property type="entry name" value="IPPc"/>
    <property type="match status" value="1"/>
</dbReference>
<dbReference type="GO" id="GO:0046856">
    <property type="term" value="P:phosphatidylinositol dephosphorylation"/>
    <property type="evidence" value="ECO:0007669"/>
    <property type="project" value="InterPro"/>
</dbReference>
<dbReference type="Pfam" id="PF24147">
    <property type="entry name" value="C2_SHIP1-2_2nd"/>
    <property type="match status" value="1"/>
</dbReference>
<dbReference type="GO" id="GO:0009966">
    <property type="term" value="P:regulation of signal transduction"/>
    <property type="evidence" value="ECO:0007669"/>
    <property type="project" value="TreeGrafter"/>
</dbReference>
<dbReference type="Pfam" id="PF22669">
    <property type="entry name" value="Exo_endo_phos2"/>
    <property type="match status" value="1"/>
</dbReference>
<dbReference type="EMBL" id="HBKR01001358">
    <property type="protein sequence ID" value="CAE2266233.1"/>
    <property type="molecule type" value="Transcribed_RNA"/>
</dbReference>
<dbReference type="PANTHER" id="PTHR46051">
    <property type="entry name" value="SH2 DOMAIN-CONTAINING PROTEIN"/>
    <property type="match status" value="1"/>
</dbReference>
<evidence type="ECO:0000313" key="3">
    <source>
        <dbReference type="EMBL" id="CAE2266233.1"/>
    </source>
</evidence>
<name>A0A7S4JKZ5_9EUKA</name>
<dbReference type="InterPro" id="IPR000300">
    <property type="entry name" value="IPPc"/>
</dbReference>
<dbReference type="Gene3D" id="3.60.10.10">
    <property type="entry name" value="Endonuclease/exonuclease/phosphatase"/>
    <property type="match status" value="1"/>
</dbReference>
<dbReference type="InterPro" id="IPR057509">
    <property type="entry name" value="C2_SHIP1-2_2nd"/>
</dbReference>
<dbReference type="SUPFAM" id="SSF56219">
    <property type="entry name" value="DNase I-like"/>
    <property type="match status" value="1"/>
</dbReference>
<sequence length="427" mass="48781">MGDAPPPPTLDPWLPRGGYDIVVIGVQECEYTARQPHDTCEADWFSCVQDHMGRAYVKLAGTSLLSIRLCVLVKRSIYYRITNIQLDTIATGIGNVIGNKGGVGVAFKFDDSSFCFIGSHLAAHQEKTELRNSNYRDIAAKLKLRALVGRGRDLDVLNQFDHVFWMGDLNYRIDGLSRQEVLLQASQRNWEALNHYDQLRLERECGNAFAGFREAHIAFPPTYKYMRGDEYIKDGMREYTEERMRIPSWCDRILWRNLPDCSVRNDSYNCFDTITTSDHSPVAGTFYVRCARLPRPSKKAKFAIHIVQLECKVDEDKEGTKIHPNILIFGKIFEHEVEAQKRKGSHVVWDQGTIPVLYPFIGNYDYISRNHIFFLVRNSANNNSELGQAVLSMKNISEKELDFEAKLYSAGRITGALFGKMKISLEE</sequence>
<protein>
    <recommendedName>
        <fullName evidence="2">Inositol polyphosphate-related phosphatase domain-containing protein</fullName>
    </recommendedName>
</protein>
<feature type="domain" description="Inositol polyphosphate-related phosphatase" evidence="2">
    <location>
        <begin position="1"/>
        <end position="294"/>
    </location>
</feature>
<proteinExistence type="predicted"/>